<evidence type="ECO:0000256" key="2">
    <source>
        <dbReference type="ARBA" id="ARBA00004286"/>
    </source>
</evidence>
<keyword evidence="8" id="KW-1185">Reference proteome</keyword>
<evidence type="ECO:0000313" key="8">
    <source>
        <dbReference type="Proteomes" id="UP001642540"/>
    </source>
</evidence>
<name>A0ABP1QB18_9HEXA</name>
<proteinExistence type="inferred from homology"/>
<dbReference type="Proteomes" id="UP001642540">
    <property type="component" value="Unassembled WGS sequence"/>
</dbReference>
<dbReference type="PANTHER" id="PTHR13350:SF1">
    <property type="entry name" value="INTEGRATOR COMPLEX SUBUNIT 8"/>
    <property type="match status" value="1"/>
</dbReference>
<dbReference type="InterPro" id="IPR057980">
    <property type="entry name" value="TPR_INTS8"/>
</dbReference>
<evidence type="ECO:0000256" key="5">
    <source>
        <dbReference type="ARBA" id="ARBA00023242"/>
    </source>
</evidence>
<comment type="caution">
    <text evidence="7">The sequence shown here is derived from an EMBL/GenBank/DDBJ whole genome shotgun (WGS) entry which is preliminary data.</text>
</comment>
<evidence type="ECO:0000256" key="4">
    <source>
        <dbReference type="ARBA" id="ARBA00022454"/>
    </source>
</evidence>
<evidence type="ECO:0000313" key="7">
    <source>
        <dbReference type="EMBL" id="CAL8094251.1"/>
    </source>
</evidence>
<dbReference type="EMBL" id="CAXLJM020000026">
    <property type="protein sequence ID" value="CAL8094251.1"/>
    <property type="molecule type" value="Genomic_DNA"/>
</dbReference>
<dbReference type="PANTHER" id="PTHR13350">
    <property type="entry name" value="INTEGRATOR COMPLEX SUBUNIT 8"/>
    <property type="match status" value="1"/>
</dbReference>
<keyword evidence="5" id="KW-0539">Nucleus</keyword>
<comment type="subcellular location">
    <subcellularLocation>
        <location evidence="2">Chromosome</location>
    </subcellularLocation>
    <subcellularLocation>
        <location evidence="1">Nucleus</location>
    </subcellularLocation>
</comment>
<reference evidence="7 8" key="1">
    <citation type="submission" date="2024-08" db="EMBL/GenBank/DDBJ databases">
        <authorList>
            <person name="Cucini C."/>
            <person name="Frati F."/>
        </authorList>
    </citation>
    <scope>NUCLEOTIDE SEQUENCE [LARGE SCALE GENOMIC DNA]</scope>
</reference>
<dbReference type="InterPro" id="IPR038751">
    <property type="entry name" value="INTS8"/>
</dbReference>
<organism evidence="7 8">
    <name type="scientific">Orchesella dallaii</name>
    <dbReference type="NCBI Taxonomy" id="48710"/>
    <lineage>
        <taxon>Eukaryota</taxon>
        <taxon>Metazoa</taxon>
        <taxon>Ecdysozoa</taxon>
        <taxon>Arthropoda</taxon>
        <taxon>Hexapoda</taxon>
        <taxon>Collembola</taxon>
        <taxon>Entomobryomorpha</taxon>
        <taxon>Entomobryoidea</taxon>
        <taxon>Orchesellidae</taxon>
        <taxon>Orchesellinae</taxon>
        <taxon>Orchesella</taxon>
    </lineage>
</organism>
<evidence type="ECO:0000256" key="1">
    <source>
        <dbReference type="ARBA" id="ARBA00004123"/>
    </source>
</evidence>
<dbReference type="Pfam" id="PF25756">
    <property type="entry name" value="TPR_INTS8"/>
    <property type="match status" value="1"/>
</dbReference>
<evidence type="ECO:0000259" key="6">
    <source>
        <dbReference type="Pfam" id="PF25756"/>
    </source>
</evidence>
<comment type="similarity">
    <text evidence="3">Belongs to the Integrator subunit 8 family.</text>
</comment>
<keyword evidence="4" id="KW-0158">Chromosome</keyword>
<gene>
    <name evidence="7" type="ORF">ODALV1_LOCUS8732</name>
</gene>
<feature type="domain" description="INTS8 TPR repeats" evidence="6">
    <location>
        <begin position="394"/>
        <end position="937"/>
    </location>
</feature>
<accession>A0ABP1QB18</accession>
<evidence type="ECO:0000256" key="3">
    <source>
        <dbReference type="ARBA" id="ARBA00007147"/>
    </source>
</evidence>
<protein>
    <recommendedName>
        <fullName evidence="6">INTS8 TPR repeats domain-containing protein</fullName>
    </recommendedName>
</protein>
<sequence length="940" mass="106222">MDEISSSANSSFMWVEFLLDKKRLKQHLTLQFPDPSATTLLTQFIINADRAIHLTNGTNGNGNNGGTAVAVTSGTNPGVKVEDDSPQPMTAEQLASTCRARKTRSLILMAMQVAAFLGWDLDALTRIPIVLQHSLMKHMLNLVNVENDKGNKPSERSKEFLRVMYHRWVLRSLNNHNSVNRSTRAYNVVVPGAEHFNTPLSIETVIKQLNEEDSAQYLKNFFSQSVFAKVRDFKVPNFDTFADEKDPDWSVGSVMTRTTFESLVHFELSVHWLYKGNITEATQQFKSQKSKPEQYSPYLKISSIKMDGYKKSLGLYTGQTVEKTEDAYVIPSLDCTDVLEMAKLMRKGQLAKVKRMLPPEDDENKIASKTEKLNVDKKEDYEATLLISGDEKLTLSILEGKLIETSDLVVMKECLQNLSHLTRGTDCANGLYPKLFSGWVLPIPVHHAILNIPAGPFLDLIYVLVAKSRQFLTINMFSEAREMLVAASLELGAKLKQSIRSGGGMGSYFYNISKLTKMLEWEILLIDINQFFFEFNSESKNISADLIGRCKDCLQYLHDQNNDVNPRSEIVENILMALINIGEYSLVVHYDQTQSQRYPFLDFLTLLARVCHDLFSDRKDISSNYRELWSAVLPLFSSYNTLTGSVMVGPVVSGNPKKLGSSSITSNKPAILSSRHLLMWAIDRSCSQNLISVWVSLLARLHNHILDDVGLQILTEYLHIWPNILDDVTSSSATGLPDNKVSRVAGSSKLNSRHIRDFLFHLLEKAFVCTSGSDMISWLRCMGDVHLAAGVPASAMKCYVEYLSIGTEFFEKHNSSFWGDNNLFKRMIKCCELMGCHTEAVILCQFLTEVDYSMAFGKAQEKITSDASDALYGFIWDLTILEFLVNLHSKRNETTKRQEAIKVMGLLELNSNNNEEIQRESMCLRKSQFMRTLAKQYVFL</sequence>